<accession>A0A815VBM5</accession>
<organism evidence="2 4">
    <name type="scientific">Didymodactylos carnosus</name>
    <dbReference type="NCBI Taxonomy" id="1234261"/>
    <lineage>
        <taxon>Eukaryota</taxon>
        <taxon>Metazoa</taxon>
        <taxon>Spiralia</taxon>
        <taxon>Gnathifera</taxon>
        <taxon>Rotifera</taxon>
        <taxon>Eurotatoria</taxon>
        <taxon>Bdelloidea</taxon>
        <taxon>Philodinida</taxon>
        <taxon>Philodinidae</taxon>
        <taxon>Didymodactylos</taxon>
    </lineage>
</organism>
<dbReference type="EMBL" id="CAJNOQ010024693">
    <property type="protein sequence ID" value="CAF1529951.1"/>
    <property type="molecule type" value="Genomic_DNA"/>
</dbReference>
<comment type="caution">
    <text evidence="2">The sequence shown here is derived from an EMBL/GenBank/DDBJ whole genome shotgun (WGS) entry which is preliminary data.</text>
</comment>
<name>A0A815VBM5_9BILA</name>
<keyword evidence="4" id="KW-1185">Reference proteome</keyword>
<gene>
    <name evidence="2" type="ORF">GPM918_LOCUS37990</name>
    <name evidence="3" type="ORF">SRO942_LOCUS38781</name>
</gene>
<dbReference type="Proteomes" id="UP000663829">
    <property type="component" value="Unassembled WGS sequence"/>
</dbReference>
<evidence type="ECO:0000313" key="4">
    <source>
        <dbReference type="Proteomes" id="UP000663829"/>
    </source>
</evidence>
<evidence type="ECO:0000256" key="1">
    <source>
        <dbReference type="SAM" id="MobiDB-lite"/>
    </source>
</evidence>
<evidence type="ECO:0000313" key="3">
    <source>
        <dbReference type="EMBL" id="CAF4389151.1"/>
    </source>
</evidence>
<dbReference type="AlphaFoldDB" id="A0A815VBM5"/>
<reference evidence="2" key="1">
    <citation type="submission" date="2021-02" db="EMBL/GenBank/DDBJ databases">
        <authorList>
            <person name="Nowell W R."/>
        </authorList>
    </citation>
    <scope>NUCLEOTIDE SEQUENCE</scope>
</reference>
<evidence type="ECO:0000313" key="2">
    <source>
        <dbReference type="EMBL" id="CAF1529951.1"/>
    </source>
</evidence>
<feature type="region of interest" description="Disordered" evidence="1">
    <location>
        <begin position="27"/>
        <end position="68"/>
    </location>
</feature>
<dbReference type="EMBL" id="CAJOBC010090273">
    <property type="protein sequence ID" value="CAF4389151.1"/>
    <property type="molecule type" value="Genomic_DNA"/>
</dbReference>
<dbReference type="Proteomes" id="UP000681722">
    <property type="component" value="Unassembled WGS sequence"/>
</dbReference>
<proteinExistence type="predicted"/>
<protein>
    <submittedName>
        <fullName evidence="2">Uncharacterized protein</fullName>
    </submittedName>
</protein>
<sequence>MDFFQQSGTDVNKALFEQLLTKDTKCLSKPQNTTEQRQKQIQRKAVDRKRSMKPQMDIQGYDAGGFNL</sequence>